<accession>A0ABR7D5V5</accession>
<dbReference type="Proteomes" id="UP000646484">
    <property type="component" value="Unassembled WGS sequence"/>
</dbReference>
<dbReference type="RefSeq" id="WP_186977738.1">
    <property type="nucleotide sequence ID" value="NZ_JACOOH010000008.1"/>
</dbReference>
<gene>
    <name evidence="1" type="ORF">H8S64_17400</name>
</gene>
<reference evidence="1 2" key="1">
    <citation type="submission" date="2020-08" db="EMBL/GenBank/DDBJ databases">
        <title>Genome public.</title>
        <authorList>
            <person name="Liu C."/>
            <person name="Sun Q."/>
        </authorList>
    </citation>
    <scope>NUCLEOTIDE SEQUENCE [LARGE SCALE GENOMIC DNA]</scope>
    <source>
        <strain evidence="1 2">NSJ-56</strain>
    </source>
</reference>
<keyword evidence="2" id="KW-1185">Reference proteome</keyword>
<dbReference type="InterPro" id="IPR032299">
    <property type="entry name" value="DUF4843"/>
</dbReference>
<organism evidence="1 2">
    <name type="scientific">Butyricimonas hominis</name>
    <dbReference type="NCBI Taxonomy" id="2763032"/>
    <lineage>
        <taxon>Bacteria</taxon>
        <taxon>Pseudomonadati</taxon>
        <taxon>Bacteroidota</taxon>
        <taxon>Bacteroidia</taxon>
        <taxon>Bacteroidales</taxon>
        <taxon>Odoribacteraceae</taxon>
        <taxon>Butyricimonas</taxon>
    </lineage>
</organism>
<dbReference type="PROSITE" id="PS51257">
    <property type="entry name" value="PROKAR_LIPOPROTEIN"/>
    <property type="match status" value="1"/>
</dbReference>
<dbReference type="Pfam" id="PF16132">
    <property type="entry name" value="DUF4843"/>
    <property type="match status" value="1"/>
</dbReference>
<evidence type="ECO:0000313" key="2">
    <source>
        <dbReference type="Proteomes" id="UP000646484"/>
    </source>
</evidence>
<evidence type="ECO:0000313" key="1">
    <source>
        <dbReference type="EMBL" id="MBC5622870.1"/>
    </source>
</evidence>
<dbReference type="EMBL" id="JACOOH010000008">
    <property type="protein sequence ID" value="MBC5622870.1"/>
    <property type="molecule type" value="Genomic_DNA"/>
</dbReference>
<protein>
    <submittedName>
        <fullName evidence="1">DUF4843 domain-containing protein</fullName>
    </submittedName>
</protein>
<comment type="caution">
    <text evidence="1">The sequence shown here is derived from an EMBL/GenBank/DDBJ whole genome shotgun (WGS) entry which is preliminary data.</text>
</comment>
<proteinExistence type="predicted"/>
<sequence length="251" mass="29115">MKKQYVIFMLLLAVAFGACDRREIEIFTDKNEIYFEKFYIDEVYPGLAQADSTVASFFFYPDGTKDIEAALTVLLSGDTLKENREFQLKVVEEETTANPEEYTIDPAYVFHTNTVNKDSNDVRDVIKIKFHRSDRIESMPNGVTLVVEIIPNEYLKLGQIERTRAKLILTTVADRPTWWNKEVENNLLGDYSGKKYKLFLNEIDKKAEMSEELIAKHPDRAIQLTLEFKNWLLNQDPVILDEDEEPMEVAL</sequence>
<name>A0ABR7D5V5_9BACT</name>